<sequence length="200" mass="23658">MSSQFVRRPQNLKLPDSDIHYYPNFFDHEEADYFLRLFKTTILWQQDSIKVFGKVYPQPRLTALYGDNDKTYTYSNITMQPRNFTPELKVLKERIENLCETQFTSCLLNLYRDGKDSNGWHADNEKELGINPIIASVSLGQERYFNLKHRNRPELKHKILLEHGSLLLMKGETQHSWLHQIPKTSKSIGERINLTFRKIK</sequence>
<evidence type="ECO:0000313" key="1">
    <source>
        <dbReference type="EMBL" id="MFH6604845.1"/>
    </source>
</evidence>
<keyword evidence="2" id="KW-1185">Reference proteome</keyword>
<keyword evidence="1" id="KW-0223">Dioxygenase</keyword>
<dbReference type="EMBL" id="JBHFPV010000005">
    <property type="protein sequence ID" value="MFH6604845.1"/>
    <property type="molecule type" value="Genomic_DNA"/>
</dbReference>
<dbReference type="Proteomes" id="UP001595191">
    <property type="component" value="Unassembled WGS sequence"/>
</dbReference>
<proteinExistence type="predicted"/>
<accession>A0ACC7LMR6</accession>
<gene>
    <name evidence="1" type="ORF">ACEZ3G_15270</name>
</gene>
<comment type="caution">
    <text evidence="1">The sequence shown here is derived from an EMBL/GenBank/DDBJ whole genome shotgun (WGS) entry which is preliminary data.</text>
</comment>
<evidence type="ECO:0000313" key="2">
    <source>
        <dbReference type="Proteomes" id="UP001595191"/>
    </source>
</evidence>
<protein>
    <submittedName>
        <fullName evidence="1">Alpha-ketoglutarate-dependent dioxygenase AlkB family protein</fullName>
    </submittedName>
</protein>
<organism evidence="1 2">
    <name type="scientific">Meishania litoralis</name>
    <dbReference type="NCBI Taxonomy" id="3434685"/>
    <lineage>
        <taxon>Bacteria</taxon>
        <taxon>Pseudomonadati</taxon>
        <taxon>Bacteroidota</taxon>
        <taxon>Flavobacteriia</taxon>
        <taxon>Flavobacteriales</taxon>
        <taxon>Flavobacteriaceae</taxon>
        <taxon>Meishania</taxon>
    </lineage>
</organism>
<name>A0ACC7LMR6_9FLAO</name>
<reference evidence="1" key="1">
    <citation type="submission" date="2024-09" db="EMBL/GenBank/DDBJ databases">
        <authorList>
            <person name="Liu J."/>
        </authorList>
    </citation>
    <scope>NUCLEOTIDE SEQUENCE</scope>
    <source>
        <strain evidence="1">NBU2967</strain>
    </source>
</reference>
<keyword evidence="1" id="KW-0560">Oxidoreductase</keyword>